<protein>
    <recommendedName>
        <fullName evidence="10">Peptidase M43 pregnancy-associated plasma-A domain-containing protein</fullName>
    </recommendedName>
</protein>
<organism evidence="11 12">
    <name type="scientific">Hohenbuehelia grisea</name>
    <dbReference type="NCBI Taxonomy" id="104357"/>
    <lineage>
        <taxon>Eukaryota</taxon>
        <taxon>Fungi</taxon>
        <taxon>Dikarya</taxon>
        <taxon>Basidiomycota</taxon>
        <taxon>Agaricomycotina</taxon>
        <taxon>Agaricomycetes</taxon>
        <taxon>Agaricomycetidae</taxon>
        <taxon>Agaricales</taxon>
        <taxon>Pleurotineae</taxon>
        <taxon>Pleurotaceae</taxon>
        <taxon>Hohenbuehelia</taxon>
    </lineage>
</organism>
<dbReference type="Gene3D" id="3.40.390.10">
    <property type="entry name" value="Collagenase (Catalytic Domain)"/>
    <property type="match status" value="1"/>
</dbReference>
<dbReference type="EMBL" id="JASNQZ010000014">
    <property type="protein sequence ID" value="KAL0948186.1"/>
    <property type="molecule type" value="Genomic_DNA"/>
</dbReference>
<evidence type="ECO:0000313" key="11">
    <source>
        <dbReference type="EMBL" id="KAL0948186.1"/>
    </source>
</evidence>
<keyword evidence="7" id="KW-0482">Metalloprotease</keyword>
<keyword evidence="5" id="KW-0378">Hydrolase</keyword>
<keyword evidence="3" id="KW-0479">Metal-binding</keyword>
<dbReference type="InterPro" id="IPR008754">
    <property type="entry name" value="Peptidase_M43"/>
</dbReference>
<comment type="similarity">
    <text evidence="1">Belongs to the peptidase M43B family.</text>
</comment>
<dbReference type="SUPFAM" id="SSF55486">
    <property type="entry name" value="Metalloproteases ('zincins'), catalytic domain"/>
    <property type="match status" value="1"/>
</dbReference>
<sequence length="275" mass="30590">MFRSSLAFIALAATTALASPLNATSPISDTPGKSNATLVDNKGVISVFWHVITANETREGGNLPLPLLHDQIKDLNHLYRDTGFSFVLAEYGYHQNRDWFHEIDPTRTQMHEWQTKTPITPKEKAQGMDAKEIYDLNVWTIDFEHPLMQGDSPFPMEGGIDRNDGIVLDYAAVRPGAIVLAHEVGHWMGLLHTFDSDCENEGDGLTDTVMQMTPDPALITSCSPRVACDGTTFLPNNIMDYAGDECATEFTPQQRALMRETVAKLRHFKPGPVFN</sequence>
<dbReference type="PANTHER" id="PTHR47466:SF1">
    <property type="entry name" value="METALLOPROTEASE MEP1 (AFU_ORTHOLOGUE AFUA_1G07730)-RELATED"/>
    <property type="match status" value="1"/>
</dbReference>
<feature type="domain" description="Peptidase M43 pregnancy-associated plasma-A" evidence="10">
    <location>
        <begin position="174"/>
        <end position="262"/>
    </location>
</feature>
<keyword evidence="8" id="KW-1015">Disulfide bond</keyword>
<keyword evidence="12" id="KW-1185">Reference proteome</keyword>
<dbReference type="Proteomes" id="UP001556367">
    <property type="component" value="Unassembled WGS sequence"/>
</dbReference>
<dbReference type="InterPro" id="IPR024079">
    <property type="entry name" value="MetalloPept_cat_dom_sf"/>
</dbReference>
<name>A0ABR3IXZ3_9AGAR</name>
<keyword evidence="6" id="KW-0862">Zinc</keyword>
<evidence type="ECO:0000256" key="4">
    <source>
        <dbReference type="ARBA" id="ARBA00022729"/>
    </source>
</evidence>
<proteinExistence type="inferred from homology"/>
<dbReference type="Pfam" id="PF05572">
    <property type="entry name" value="Peptidase_M43"/>
    <property type="match status" value="1"/>
</dbReference>
<comment type="caution">
    <text evidence="11">The sequence shown here is derived from an EMBL/GenBank/DDBJ whole genome shotgun (WGS) entry which is preliminary data.</text>
</comment>
<evidence type="ECO:0000256" key="8">
    <source>
        <dbReference type="ARBA" id="ARBA00023157"/>
    </source>
</evidence>
<feature type="chain" id="PRO_5046617385" description="Peptidase M43 pregnancy-associated plasma-A domain-containing protein" evidence="9">
    <location>
        <begin position="19"/>
        <end position="275"/>
    </location>
</feature>
<feature type="signal peptide" evidence="9">
    <location>
        <begin position="1"/>
        <end position="18"/>
    </location>
</feature>
<evidence type="ECO:0000256" key="2">
    <source>
        <dbReference type="ARBA" id="ARBA00022670"/>
    </source>
</evidence>
<evidence type="ECO:0000259" key="10">
    <source>
        <dbReference type="Pfam" id="PF05572"/>
    </source>
</evidence>
<evidence type="ECO:0000256" key="1">
    <source>
        <dbReference type="ARBA" id="ARBA00008721"/>
    </source>
</evidence>
<gene>
    <name evidence="11" type="ORF">HGRIS_010797</name>
</gene>
<evidence type="ECO:0000256" key="5">
    <source>
        <dbReference type="ARBA" id="ARBA00022801"/>
    </source>
</evidence>
<evidence type="ECO:0000256" key="9">
    <source>
        <dbReference type="SAM" id="SignalP"/>
    </source>
</evidence>
<accession>A0ABR3IXZ3</accession>
<keyword evidence="4 9" id="KW-0732">Signal</keyword>
<keyword evidence="2" id="KW-0645">Protease</keyword>
<reference evidence="12" key="1">
    <citation type="submission" date="2024-06" db="EMBL/GenBank/DDBJ databases">
        <title>Multi-omics analyses provide insights into the biosynthesis of the anticancer antibiotic pleurotin in Hohenbuehelia grisea.</title>
        <authorList>
            <person name="Weaver J.A."/>
            <person name="Alberti F."/>
        </authorList>
    </citation>
    <scope>NUCLEOTIDE SEQUENCE [LARGE SCALE GENOMIC DNA]</scope>
    <source>
        <strain evidence="12">T-177</strain>
    </source>
</reference>
<evidence type="ECO:0000256" key="6">
    <source>
        <dbReference type="ARBA" id="ARBA00022833"/>
    </source>
</evidence>
<evidence type="ECO:0000256" key="3">
    <source>
        <dbReference type="ARBA" id="ARBA00022723"/>
    </source>
</evidence>
<evidence type="ECO:0000256" key="7">
    <source>
        <dbReference type="ARBA" id="ARBA00023049"/>
    </source>
</evidence>
<evidence type="ECO:0000313" key="12">
    <source>
        <dbReference type="Proteomes" id="UP001556367"/>
    </source>
</evidence>
<dbReference type="PANTHER" id="PTHR47466">
    <property type="match status" value="1"/>
</dbReference>